<dbReference type="InterPro" id="IPR025885">
    <property type="entry name" value="PapC_N"/>
</dbReference>
<comment type="subcellular location">
    <subcellularLocation>
        <location evidence="1">Cell outer membrane</location>
        <topology evidence="1">Multi-pass membrane protein</topology>
    </subcellularLocation>
</comment>
<evidence type="ECO:0000256" key="9">
    <source>
        <dbReference type="SAM" id="SignalP"/>
    </source>
</evidence>
<keyword evidence="3" id="KW-0813">Transport</keyword>
<keyword evidence="7" id="KW-0472">Membrane</keyword>
<dbReference type="Gene3D" id="3.10.20.410">
    <property type="match status" value="1"/>
</dbReference>
<reference evidence="11 12" key="1">
    <citation type="submission" date="2019-10" db="EMBL/GenBank/DDBJ databases">
        <title>Comparative genomic analysis of Providencia.</title>
        <authorList>
            <person name="Yuan C."/>
            <person name="Wei Y."/>
            <person name="Yin Z."/>
        </authorList>
    </citation>
    <scope>NUCLEOTIDE SEQUENCE [LARGE SCALE GENOMIC DNA]</scope>
    <source>
        <strain evidence="12">wls1934</strain>
    </source>
</reference>
<dbReference type="PANTHER" id="PTHR30451:SF5">
    <property type="entry name" value="SLR0019 PROTEIN"/>
    <property type="match status" value="1"/>
</dbReference>
<comment type="caution">
    <text evidence="11">The sequence shown here is derived from an EMBL/GenBank/DDBJ whole genome shotgun (WGS) entry which is preliminary data.</text>
</comment>
<feature type="chain" id="PRO_5043712722" evidence="9">
    <location>
        <begin position="21"/>
        <end position="819"/>
    </location>
</feature>
<sequence length="819" mass="92991">MKLKKYFLFALVFSSGIGFSSENEIFKTEFLTYLGHNENINFSDEIKPGKHFVLVYVNGRKVGTEFIDFKRSKNNITPCFNRNNLSKFNLNYDKLNLDSIDFSECSFIDEFIKGAYATLDMDDERLDINIPQIYLSSEPEDYIYPSQWDRGINSYALKYNMNVTGIREKKSDNAYYYNGYFEQHLNFYSWHIYTSNSLNARNDSSINNKFYDLYAEYAIASLKSKLTVGEINTNSDYFNWVKYKGIRLSSDDRMNASSLSGFAPLIRGIANSPSLLTIKYNDRVIYERNIPAGEYNIQDLPRTFGNGYLNVILTGADGSKKVQEIPITTIANLIRPGSYEYSLNFGSLDSMYPGNYGITQADIKYGINNNLTMYSGLQSILPNDYSLAMVGGTFNTIIGGVSLEYYRSFSNEKNNHVSSCDLFCQDKIVLNYEEDLSFVDTNFSMFFTRYLDENYLDLNNFMSNKYGNDFNQGFNSLKYKQVINATLKKSLPSNYGGVSASGYYARSWNGQGKDSYSYSFGYSNNINKLNYNISFFTYRNDNNDLDNTFFISFDLPLETKNKNINLSSSYVNYANSHNTRLSLSVNDKSLDNINYSMWADRGTQNNLGYGASMNYNNGYNSKEVGYSQNDNSNMIYGNLNGAIVLHQGGITRASDLGKTFAIVKAIGAEGMKVSTNSNIKINGNGYGIAPYLSPYRKNYITLDSKKSNNMAEIDDNRLLVIPDSGSSPLVEFKIKKINRSILKISSLHYEIPFGAQVVDYENNLLGMTDQGGFVLLPQNNNEIKRFSVIWSKDNKENICHFELTDLSESSDSIINVNCT</sequence>
<proteinExistence type="inferred from homology"/>
<organism evidence="11 12">
    <name type="scientific">Providencia alcalifaciens</name>
    <dbReference type="NCBI Taxonomy" id="126385"/>
    <lineage>
        <taxon>Bacteria</taxon>
        <taxon>Pseudomonadati</taxon>
        <taxon>Pseudomonadota</taxon>
        <taxon>Gammaproteobacteria</taxon>
        <taxon>Enterobacterales</taxon>
        <taxon>Morganellaceae</taxon>
        <taxon>Providencia</taxon>
    </lineage>
</organism>
<evidence type="ECO:0000313" key="12">
    <source>
        <dbReference type="Proteomes" id="UP000449944"/>
    </source>
</evidence>
<dbReference type="GO" id="GO:0015473">
    <property type="term" value="F:fimbrial usher porin activity"/>
    <property type="evidence" value="ECO:0007669"/>
    <property type="project" value="InterPro"/>
</dbReference>
<dbReference type="InterPro" id="IPR037224">
    <property type="entry name" value="PapC_N_sf"/>
</dbReference>
<dbReference type="Gene3D" id="2.60.40.3110">
    <property type="match status" value="1"/>
</dbReference>
<dbReference type="InterPro" id="IPR043142">
    <property type="entry name" value="PapC-like_C_sf"/>
</dbReference>
<dbReference type="Proteomes" id="UP000449944">
    <property type="component" value="Unassembled WGS sequence"/>
</dbReference>
<feature type="signal peptide" evidence="9">
    <location>
        <begin position="1"/>
        <end position="20"/>
    </location>
</feature>
<dbReference type="PANTHER" id="PTHR30451">
    <property type="entry name" value="OUTER MEMBRANE USHER PROTEIN"/>
    <property type="match status" value="1"/>
</dbReference>
<comment type="similarity">
    <text evidence="2">Belongs to the fimbrial export usher family.</text>
</comment>
<dbReference type="Gene3D" id="2.60.40.2610">
    <property type="entry name" value="Outer membrane usher protein FimD, plug domain"/>
    <property type="match status" value="1"/>
</dbReference>
<accession>A0AAW9VDK6</accession>
<dbReference type="GO" id="GO:0009279">
    <property type="term" value="C:cell outer membrane"/>
    <property type="evidence" value="ECO:0007669"/>
    <property type="project" value="UniProtKB-SubCell"/>
</dbReference>
<evidence type="ECO:0000256" key="7">
    <source>
        <dbReference type="ARBA" id="ARBA00023136"/>
    </source>
</evidence>
<keyword evidence="4" id="KW-1134">Transmembrane beta strand</keyword>
<evidence type="ECO:0000256" key="6">
    <source>
        <dbReference type="ARBA" id="ARBA00022729"/>
    </source>
</evidence>
<dbReference type="Pfam" id="PF00577">
    <property type="entry name" value="Usher"/>
    <property type="match status" value="1"/>
</dbReference>
<dbReference type="GO" id="GO:0009297">
    <property type="term" value="P:pilus assembly"/>
    <property type="evidence" value="ECO:0007669"/>
    <property type="project" value="InterPro"/>
</dbReference>
<feature type="domain" description="PapC N-terminal" evidence="10">
    <location>
        <begin position="42"/>
        <end position="162"/>
    </location>
</feature>
<dbReference type="Pfam" id="PF13954">
    <property type="entry name" value="PapC_N"/>
    <property type="match status" value="1"/>
</dbReference>
<dbReference type="EMBL" id="WLUB01000048">
    <property type="protein sequence ID" value="MTC35831.1"/>
    <property type="molecule type" value="Genomic_DNA"/>
</dbReference>
<dbReference type="AlphaFoldDB" id="A0AAW9VDK6"/>
<dbReference type="InterPro" id="IPR000015">
    <property type="entry name" value="Fimb_usher"/>
</dbReference>
<dbReference type="InterPro" id="IPR042186">
    <property type="entry name" value="FimD_plug_dom"/>
</dbReference>
<evidence type="ECO:0000256" key="5">
    <source>
        <dbReference type="ARBA" id="ARBA00022692"/>
    </source>
</evidence>
<keyword evidence="6 9" id="KW-0732">Signal</keyword>
<evidence type="ECO:0000259" key="10">
    <source>
        <dbReference type="Pfam" id="PF13954"/>
    </source>
</evidence>
<keyword evidence="5" id="KW-0812">Transmembrane</keyword>
<protein>
    <submittedName>
        <fullName evidence="11">Fimbria/pilus outer membrane usher protein</fullName>
    </submittedName>
</protein>
<gene>
    <name evidence="11" type="ORF">GKR67_14570</name>
</gene>
<evidence type="ECO:0000313" key="11">
    <source>
        <dbReference type="EMBL" id="MTC35831.1"/>
    </source>
</evidence>
<evidence type="ECO:0000256" key="1">
    <source>
        <dbReference type="ARBA" id="ARBA00004571"/>
    </source>
</evidence>
<keyword evidence="8" id="KW-0998">Cell outer membrane</keyword>
<evidence type="ECO:0000256" key="2">
    <source>
        <dbReference type="ARBA" id="ARBA00008064"/>
    </source>
</evidence>
<evidence type="ECO:0000256" key="4">
    <source>
        <dbReference type="ARBA" id="ARBA00022452"/>
    </source>
</evidence>
<dbReference type="Gene3D" id="2.60.40.2070">
    <property type="match status" value="1"/>
</dbReference>
<evidence type="ECO:0000256" key="8">
    <source>
        <dbReference type="ARBA" id="ARBA00023237"/>
    </source>
</evidence>
<dbReference type="SUPFAM" id="SSF141729">
    <property type="entry name" value="FimD N-terminal domain-like"/>
    <property type="match status" value="1"/>
</dbReference>
<evidence type="ECO:0000256" key="3">
    <source>
        <dbReference type="ARBA" id="ARBA00022448"/>
    </source>
</evidence>
<name>A0AAW9VDK6_9GAMM</name>